<accession>A0A1B6KKH6</accession>
<organism evidence="2">
    <name type="scientific">Graphocephala atropunctata</name>
    <dbReference type="NCBI Taxonomy" id="36148"/>
    <lineage>
        <taxon>Eukaryota</taxon>
        <taxon>Metazoa</taxon>
        <taxon>Ecdysozoa</taxon>
        <taxon>Arthropoda</taxon>
        <taxon>Hexapoda</taxon>
        <taxon>Insecta</taxon>
        <taxon>Pterygota</taxon>
        <taxon>Neoptera</taxon>
        <taxon>Paraneoptera</taxon>
        <taxon>Hemiptera</taxon>
        <taxon>Auchenorrhyncha</taxon>
        <taxon>Membracoidea</taxon>
        <taxon>Cicadellidae</taxon>
        <taxon>Cicadellinae</taxon>
        <taxon>Cicadellini</taxon>
        <taxon>Graphocephala</taxon>
    </lineage>
</organism>
<sequence length="134" mass="14742">MILAGEEELSPSTSNTMAEKMGFLIKIVNIENVMFPKKIIVKVDFNGINVGTSPTTSVDMKNTEVNWEVFYELAQLIDSDIDSLIAHPLLFTVLHEEVQILPTDQPKGDEKGKKRGTPKKLSGSKSPSKKGPLS</sequence>
<protein>
    <submittedName>
        <fullName evidence="2">Uncharacterized protein</fullName>
    </submittedName>
</protein>
<name>A0A1B6KKH6_9HEMI</name>
<dbReference type="EMBL" id="GEBQ01028042">
    <property type="protein sequence ID" value="JAT11935.1"/>
    <property type="molecule type" value="Transcribed_RNA"/>
</dbReference>
<feature type="region of interest" description="Disordered" evidence="1">
    <location>
        <begin position="101"/>
        <end position="134"/>
    </location>
</feature>
<dbReference type="AlphaFoldDB" id="A0A1B6KKH6"/>
<feature type="non-terminal residue" evidence="2">
    <location>
        <position position="134"/>
    </location>
</feature>
<gene>
    <name evidence="2" type="ORF">g.52649</name>
</gene>
<proteinExistence type="predicted"/>
<evidence type="ECO:0000256" key="1">
    <source>
        <dbReference type="SAM" id="MobiDB-lite"/>
    </source>
</evidence>
<evidence type="ECO:0000313" key="2">
    <source>
        <dbReference type="EMBL" id="JAT11935.1"/>
    </source>
</evidence>
<feature type="compositionally biased region" description="Low complexity" evidence="1">
    <location>
        <begin position="119"/>
        <end position="134"/>
    </location>
</feature>
<reference evidence="2" key="1">
    <citation type="submission" date="2015-11" db="EMBL/GenBank/DDBJ databases">
        <title>De novo transcriptome assembly of four potential Pierce s Disease insect vectors from Arizona vineyards.</title>
        <authorList>
            <person name="Tassone E.E."/>
        </authorList>
    </citation>
    <scope>NUCLEOTIDE SEQUENCE</scope>
</reference>